<dbReference type="InterPro" id="IPR005905">
    <property type="entry name" value="D_ala_D_ala"/>
</dbReference>
<keyword evidence="6" id="KW-0479">Metal-binding</keyword>
<dbReference type="GO" id="GO:0008360">
    <property type="term" value="P:regulation of cell shape"/>
    <property type="evidence" value="ECO:0007669"/>
    <property type="project" value="UniProtKB-KW"/>
</dbReference>
<keyword evidence="3 5" id="KW-0436">Ligase</keyword>
<evidence type="ECO:0000256" key="2">
    <source>
        <dbReference type="ARBA" id="ARBA00010871"/>
    </source>
</evidence>
<evidence type="ECO:0000256" key="1">
    <source>
        <dbReference type="ARBA" id="ARBA00001936"/>
    </source>
</evidence>
<dbReference type="GO" id="GO:0071555">
    <property type="term" value="P:cell wall organization"/>
    <property type="evidence" value="ECO:0007669"/>
    <property type="project" value="UniProtKB-KW"/>
</dbReference>
<comment type="catalytic activity">
    <reaction evidence="5">
        <text>2 D-alanine + ATP = D-alanyl-D-alanine + ADP + phosphate + H(+)</text>
        <dbReference type="Rhea" id="RHEA:11224"/>
        <dbReference type="ChEBI" id="CHEBI:15378"/>
        <dbReference type="ChEBI" id="CHEBI:30616"/>
        <dbReference type="ChEBI" id="CHEBI:43474"/>
        <dbReference type="ChEBI" id="CHEBI:57416"/>
        <dbReference type="ChEBI" id="CHEBI:57822"/>
        <dbReference type="ChEBI" id="CHEBI:456216"/>
        <dbReference type="EC" id="6.3.2.4"/>
    </reaction>
</comment>
<dbReference type="InterPro" id="IPR016185">
    <property type="entry name" value="PreATP-grasp_dom_sf"/>
</dbReference>
<evidence type="ECO:0000313" key="9">
    <source>
        <dbReference type="EMBL" id="HIR60958.1"/>
    </source>
</evidence>
<feature type="binding site" evidence="6">
    <location>
        <position position="302"/>
    </location>
    <ligand>
        <name>Mg(2+)</name>
        <dbReference type="ChEBI" id="CHEBI:18420"/>
        <label>1</label>
    </ligand>
</feature>
<dbReference type="Gene3D" id="3.40.50.20">
    <property type="match status" value="1"/>
</dbReference>
<dbReference type="GO" id="GO:0008716">
    <property type="term" value="F:D-alanine-D-alanine ligase activity"/>
    <property type="evidence" value="ECO:0007669"/>
    <property type="project" value="UniProtKB-UniRule"/>
</dbReference>
<dbReference type="NCBIfam" id="TIGR01205">
    <property type="entry name" value="D_ala_D_alaTIGR"/>
    <property type="match status" value="1"/>
</dbReference>
<gene>
    <name evidence="5" type="primary">ddl</name>
    <name evidence="9" type="ORF">IAB37_05215</name>
</gene>
<comment type="similarity">
    <text evidence="2 5">Belongs to the D-alanine--D-alanine ligase family.</text>
</comment>
<comment type="cofactor">
    <cofactor evidence="1">
        <name>Mn(2+)</name>
        <dbReference type="ChEBI" id="CHEBI:29035"/>
    </cofactor>
</comment>
<evidence type="ECO:0000256" key="3">
    <source>
        <dbReference type="ARBA" id="ARBA00022598"/>
    </source>
</evidence>
<keyword evidence="7" id="KW-0067">ATP-binding</keyword>
<keyword evidence="5" id="KW-0573">Peptidoglycan synthesis</keyword>
<evidence type="ECO:0000256" key="5">
    <source>
        <dbReference type="HAMAP-Rule" id="MF_00047"/>
    </source>
</evidence>
<evidence type="ECO:0000256" key="4">
    <source>
        <dbReference type="ARBA" id="ARBA00023316"/>
    </source>
</evidence>
<keyword evidence="6" id="KW-0460">Magnesium</keyword>
<dbReference type="Proteomes" id="UP000824241">
    <property type="component" value="Unassembled WGS sequence"/>
</dbReference>
<organism evidence="9 10">
    <name type="scientific">Candidatus Faecivivens stercoravium</name>
    <dbReference type="NCBI Taxonomy" id="2840803"/>
    <lineage>
        <taxon>Bacteria</taxon>
        <taxon>Bacillati</taxon>
        <taxon>Bacillota</taxon>
        <taxon>Clostridia</taxon>
        <taxon>Eubacteriales</taxon>
        <taxon>Oscillospiraceae</taxon>
        <taxon>Oscillospiraceae incertae sedis</taxon>
        <taxon>Candidatus Faecivivens</taxon>
    </lineage>
</organism>
<evidence type="ECO:0000313" key="10">
    <source>
        <dbReference type="Proteomes" id="UP000824241"/>
    </source>
</evidence>
<keyword evidence="4 5" id="KW-0961">Cell wall biogenesis/degradation</keyword>
<keyword evidence="7" id="KW-0547">Nucleotide-binding</keyword>
<keyword evidence="5" id="KW-0963">Cytoplasm</keyword>
<sequence length="358" mass="38930">MAKKRIAILFGGTSPEHDISCMSAWFLLRNMPQKYETVCIGITRKGRMLYYPGGPEGIRSGAWESYADCCGCVFTTDESKAGIYKLLNDGSASYLALDCVFPVLYGKRGEDGKFQGILEASGIPFVGSGACTSALCMDKGFAHMVLTAAGVKMSRYITVRRDEKLDIPSLTAQIHYSFGFPVYVKPACANTAGGIFHAASPDELERAVKMAFVHDSKVLIKEAIRGRQIKCGLIGNDSSNIQVSPLGEIKMDAGFVPETPYESAPQVLEIPAFLPEETAGKIRRMAVRAFEAVEAAGAASADFFVTEDGSIYLNQFNTVPGYSPVSIFPLLWKADGVEMPELIDRLITLAFEKADVEY</sequence>
<dbReference type="InterPro" id="IPR011761">
    <property type="entry name" value="ATP-grasp"/>
</dbReference>
<dbReference type="GO" id="GO:0005829">
    <property type="term" value="C:cytosol"/>
    <property type="evidence" value="ECO:0007669"/>
    <property type="project" value="TreeGrafter"/>
</dbReference>
<accession>A0A9D1DXS2</accession>
<dbReference type="Gene3D" id="3.30.1490.20">
    <property type="entry name" value="ATP-grasp fold, A domain"/>
    <property type="match status" value="1"/>
</dbReference>
<dbReference type="SUPFAM" id="SSF56059">
    <property type="entry name" value="Glutathione synthetase ATP-binding domain-like"/>
    <property type="match status" value="1"/>
</dbReference>
<dbReference type="PANTHER" id="PTHR23132:SF25">
    <property type="entry name" value="D-ALANINE--D-ALANINE LIGASE A"/>
    <property type="match status" value="1"/>
</dbReference>
<evidence type="ECO:0000256" key="7">
    <source>
        <dbReference type="PROSITE-ProRule" id="PRU00409"/>
    </source>
</evidence>
<dbReference type="PANTHER" id="PTHR23132">
    <property type="entry name" value="D-ALANINE--D-ALANINE LIGASE"/>
    <property type="match status" value="1"/>
</dbReference>
<comment type="subcellular location">
    <subcellularLocation>
        <location evidence="5">Cytoplasm</location>
    </subcellularLocation>
</comment>
<dbReference type="SUPFAM" id="SSF52440">
    <property type="entry name" value="PreATP-grasp domain"/>
    <property type="match status" value="1"/>
</dbReference>
<dbReference type="AlphaFoldDB" id="A0A9D1DXS2"/>
<feature type="binding site" evidence="6">
    <location>
        <position position="317"/>
    </location>
    <ligand>
        <name>Mg(2+)</name>
        <dbReference type="ChEBI" id="CHEBI:18420"/>
        <label>2</label>
    </ligand>
</feature>
<reference evidence="9" key="1">
    <citation type="submission" date="2020-10" db="EMBL/GenBank/DDBJ databases">
        <authorList>
            <person name="Gilroy R."/>
        </authorList>
    </citation>
    <scope>NUCLEOTIDE SEQUENCE</scope>
    <source>
        <strain evidence="9">CHK189-12415</strain>
    </source>
</reference>
<dbReference type="InterPro" id="IPR013815">
    <property type="entry name" value="ATP_grasp_subdomain_1"/>
</dbReference>
<dbReference type="Pfam" id="PF07478">
    <property type="entry name" value="Dala_Dala_lig_C"/>
    <property type="match status" value="1"/>
</dbReference>
<dbReference type="NCBIfam" id="NF002528">
    <property type="entry name" value="PRK01966.1-4"/>
    <property type="match status" value="1"/>
</dbReference>
<dbReference type="PROSITE" id="PS50975">
    <property type="entry name" value="ATP_GRASP"/>
    <property type="match status" value="1"/>
</dbReference>
<name>A0A9D1DXS2_9FIRM</name>
<dbReference type="EMBL" id="DVHA01000169">
    <property type="protein sequence ID" value="HIR60958.1"/>
    <property type="molecule type" value="Genomic_DNA"/>
</dbReference>
<dbReference type="Gene3D" id="3.30.470.20">
    <property type="entry name" value="ATP-grasp fold, B domain"/>
    <property type="match status" value="1"/>
</dbReference>
<dbReference type="GO" id="GO:0005524">
    <property type="term" value="F:ATP binding"/>
    <property type="evidence" value="ECO:0007669"/>
    <property type="project" value="UniProtKB-UniRule"/>
</dbReference>
<reference evidence="9" key="2">
    <citation type="journal article" date="2021" name="PeerJ">
        <title>Extensive microbial diversity within the chicken gut microbiome revealed by metagenomics and culture.</title>
        <authorList>
            <person name="Gilroy R."/>
            <person name="Ravi A."/>
            <person name="Getino M."/>
            <person name="Pursley I."/>
            <person name="Horton D.L."/>
            <person name="Alikhan N.F."/>
            <person name="Baker D."/>
            <person name="Gharbi K."/>
            <person name="Hall N."/>
            <person name="Watson M."/>
            <person name="Adriaenssens E.M."/>
            <person name="Foster-Nyarko E."/>
            <person name="Jarju S."/>
            <person name="Secka A."/>
            <person name="Antonio M."/>
            <person name="Oren A."/>
            <person name="Chaudhuri R.R."/>
            <person name="La Ragione R."/>
            <person name="Hildebrand F."/>
            <person name="Pallen M.J."/>
        </authorList>
    </citation>
    <scope>NUCLEOTIDE SEQUENCE</scope>
    <source>
        <strain evidence="9">CHK189-12415</strain>
    </source>
</reference>
<dbReference type="InterPro" id="IPR011127">
    <property type="entry name" value="Dala_Dala_lig_N"/>
</dbReference>
<feature type="domain" description="ATP-grasp" evidence="8">
    <location>
        <begin position="143"/>
        <end position="348"/>
    </location>
</feature>
<dbReference type="EC" id="6.3.2.4" evidence="5"/>
<dbReference type="GO" id="GO:0046872">
    <property type="term" value="F:metal ion binding"/>
    <property type="evidence" value="ECO:0007669"/>
    <property type="project" value="UniProtKB-KW"/>
</dbReference>
<dbReference type="PIRSF" id="PIRSF039102">
    <property type="entry name" value="Ddl/VanB"/>
    <property type="match status" value="1"/>
</dbReference>
<comment type="cofactor">
    <cofactor evidence="6">
        <name>Mg(2+)</name>
        <dbReference type="ChEBI" id="CHEBI:18420"/>
    </cofactor>
    <cofactor evidence="6">
        <name>Mn(2+)</name>
        <dbReference type="ChEBI" id="CHEBI:29035"/>
    </cofactor>
    <text evidence="6">Binds 2 magnesium or manganese ions per subunit.</text>
</comment>
<evidence type="ECO:0000259" key="8">
    <source>
        <dbReference type="PROSITE" id="PS50975"/>
    </source>
</evidence>
<comment type="pathway">
    <text evidence="5">Cell wall biogenesis; peptidoglycan biosynthesis.</text>
</comment>
<keyword evidence="6" id="KW-0464">Manganese</keyword>
<comment type="caution">
    <text evidence="9">The sequence shown here is derived from an EMBL/GenBank/DDBJ whole genome shotgun (WGS) entry which is preliminary data.</text>
</comment>
<proteinExistence type="inferred from homology"/>
<dbReference type="InterPro" id="IPR011095">
    <property type="entry name" value="Dala_Dala_lig_C"/>
</dbReference>
<evidence type="ECO:0000256" key="6">
    <source>
        <dbReference type="PIRSR" id="PIRSR039102-3"/>
    </source>
</evidence>
<protein>
    <recommendedName>
        <fullName evidence="5">D-alanine--D-alanine ligase</fullName>
        <ecNumber evidence="5">6.3.2.4</ecNumber>
    </recommendedName>
    <alternativeName>
        <fullName evidence="5">D-Ala-D-Ala ligase</fullName>
    </alternativeName>
    <alternativeName>
        <fullName evidence="5">D-alanylalanine synthetase</fullName>
    </alternativeName>
</protein>
<dbReference type="HAMAP" id="MF_00047">
    <property type="entry name" value="Dala_Dala_lig"/>
    <property type="match status" value="1"/>
</dbReference>
<keyword evidence="5" id="KW-0133">Cell shape</keyword>
<comment type="function">
    <text evidence="5">Cell wall formation.</text>
</comment>
<dbReference type="Pfam" id="PF01820">
    <property type="entry name" value="Dala_Dala_lig_N"/>
    <property type="match status" value="1"/>
</dbReference>
<dbReference type="GO" id="GO:0009252">
    <property type="term" value="P:peptidoglycan biosynthetic process"/>
    <property type="evidence" value="ECO:0007669"/>
    <property type="project" value="UniProtKB-UniRule"/>
</dbReference>